<comment type="caution">
    <text evidence="6">The sequence shown here is derived from an EMBL/GenBank/DDBJ whole genome shotgun (WGS) entry which is preliminary data.</text>
</comment>
<dbReference type="InterPro" id="IPR001878">
    <property type="entry name" value="Znf_CCHC"/>
</dbReference>
<feature type="compositionally biased region" description="Basic and acidic residues" evidence="3">
    <location>
        <begin position="247"/>
        <end position="287"/>
    </location>
</feature>
<dbReference type="InterPro" id="IPR000504">
    <property type="entry name" value="RRM_dom"/>
</dbReference>
<feature type="region of interest" description="Disordered" evidence="3">
    <location>
        <begin position="118"/>
        <end position="301"/>
    </location>
</feature>
<evidence type="ECO:0000256" key="3">
    <source>
        <dbReference type="SAM" id="MobiDB-lite"/>
    </source>
</evidence>
<evidence type="ECO:0000313" key="7">
    <source>
        <dbReference type="Proteomes" id="UP000276133"/>
    </source>
</evidence>
<dbReference type="SUPFAM" id="SSF57756">
    <property type="entry name" value="Retrovirus zinc finger-like domains"/>
    <property type="match status" value="1"/>
</dbReference>
<dbReference type="EMBL" id="REGN01000938">
    <property type="protein sequence ID" value="RNA37987.1"/>
    <property type="molecule type" value="Genomic_DNA"/>
</dbReference>
<dbReference type="PROSITE" id="PS50102">
    <property type="entry name" value="RRM"/>
    <property type="match status" value="1"/>
</dbReference>
<dbReference type="STRING" id="10195.A0A3M7SQU8"/>
<keyword evidence="1" id="KW-0479">Metal-binding</keyword>
<dbReference type="SMART" id="SM00360">
    <property type="entry name" value="RRM"/>
    <property type="match status" value="1"/>
</dbReference>
<keyword evidence="1" id="KW-0863">Zinc-finger</keyword>
<dbReference type="InterPro" id="IPR012677">
    <property type="entry name" value="Nucleotide-bd_a/b_plait_sf"/>
</dbReference>
<dbReference type="InterPro" id="IPR036875">
    <property type="entry name" value="Znf_CCHC_sf"/>
</dbReference>
<gene>
    <name evidence="6" type="ORF">BpHYR1_022106</name>
</gene>
<evidence type="ECO:0000259" key="5">
    <source>
        <dbReference type="PROSITE" id="PS50158"/>
    </source>
</evidence>
<feature type="compositionally biased region" description="Basic and acidic residues" evidence="3">
    <location>
        <begin position="220"/>
        <end position="233"/>
    </location>
</feature>
<feature type="compositionally biased region" description="Basic and acidic residues" evidence="3">
    <location>
        <begin position="186"/>
        <end position="198"/>
    </location>
</feature>
<dbReference type="Proteomes" id="UP000276133">
    <property type="component" value="Unassembled WGS sequence"/>
</dbReference>
<organism evidence="6 7">
    <name type="scientific">Brachionus plicatilis</name>
    <name type="common">Marine rotifer</name>
    <name type="synonym">Brachionus muelleri</name>
    <dbReference type="NCBI Taxonomy" id="10195"/>
    <lineage>
        <taxon>Eukaryota</taxon>
        <taxon>Metazoa</taxon>
        <taxon>Spiralia</taxon>
        <taxon>Gnathifera</taxon>
        <taxon>Rotifera</taxon>
        <taxon>Eurotatoria</taxon>
        <taxon>Monogononta</taxon>
        <taxon>Pseudotrocha</taxon>
        <taxon>Ploima</taxon>
        <taxon>Brachionidae</taxon>
        <taxon>Brachionus</taxon>
    </lineage>
</organism>
<keyword evidence="7" id="KW-1185">Reference proteome</keyword>
<dbReference type="InterPro" id="IPR035979">
    <property type="entry name" value="RBD_domain_sf"/>
</dbReference>
<evidence type="ECO:0000259" key="4">
    <source>
        <dbReference type="PROSITE" id="PS50102"/>
    </source>
</evidence>
<protein>
    <submittedName>
        <fullName evidence="6">Serine arginine-rich splicing factor 7-like isoform X2</fullName>
    </submittedName>
</protein>
<dbReference type="Pfam" id="PF00076">
    <property type="entry name" value="RRM_1"/>
    <property type="match status" value="1"/>
</dbReference>
<feature type="compositionally biased region" description="Basic and acidic residues" evidence="3">
    <location>
        <begin position="164"/>
        <end position="176"/>
    </location>
</feature>
<feature type="compositionally biased region" description="Basic residues" evidence="3">
    <location>
        <begin position="137"/>
        <end position="163"/>
    </location>
</feature>
<dbReference type="PROSITE" id="PS50158">
    <property type="entry name" value="ZF_CCHC"/>
    <property type="match status" value="1"/>
</dbReference>
<dbReference type="Gene3D" id="3.30.70.330">
    <property type="match status" value="1"/>
</dbReference>
<keyword evidence="1" id="KW-0862">Zinc</keyword>
<dbReference type="PANTHER" id="PTHR48038:SF1">
    <property type="entry name" value="RIBONUCLEOPROTEIN RB97D"/>
    <property type="match status" value="1"/>
</dbReference>
<name>A0A3M7SQU8_BRAPC</name>
<dbReference type="OrthoDB" id="5970at2759"/>
<keyword evidence="2" id="KW-0694">RNA-binding</keyword>
<evidence type="ECO:0000256" key="2">
    <source>
        <dbReference type="PROSITE-ProRule" id="PRU00176"/>
    </source>
</evidence>
<dbReference type="GO" id="GO:0008270">
    <property type="term" value="F:zinc ion binding"/>
    <property type="evidence" value="ECO:0007669"/>
    <property type="project" value="UniProtKB-KW"/>
</dbReference>
<dbReference type="GO" id="GO:0003723">
    <property type="term" value="F:RNA binding"/>
    <property type="evidence" value="ECO:0007669"/>
    <property type="project" value="UniProtKB-UniRule"/>
</dbReference>
<evidence type="ECO:0000313" key="6">
    <source>
        <dbReference type="EMBL" id="RNA37987.1"/>
    </source>
</evidence>
<dbReference type="Pfam" id="PF00098">
    <property type="entry name" value="zf-CCHC"/>
    <property type="match status" value="1"/>
</dbReference>
<dbReference type="SUPFAM" id="SSF54928">
    <property type="entry name" value="RNA-binding domain, RBD"/>
    <property type="match status" value="1"/>
</dbReference>
<dbReference type="PANTHER" id="PTHR48038">
    <property type="entry name" value="RIBONUCLEOPROTEIN RB97D"/>
    <property type="match status" value="1"/>
</dbReference>
<sequence>MGRYSRSKSRSRDRDEEEGYRIHVADLGSDCSQREIEKAFEKFGDVREVWLARNPPCYAFVAFKHKSDAEEAIKDVNGRTVCGTRVRVNWARPRNRGRNRMDSNLRCYQCGERGHFSRDCRNGSGRSRGYRDDDRRRERRRSRSRSGRRHKRSYSRSKSRSRSRRDSRERRNGDSKKRSRSRSPSRSRDERRKRDYSKSKSRSRSVGREDRSRSRKRSRSQSEDRAENGHSEHGMNGSPAKRNSRSRSREIRSESRDRDANKELEPEADKYDPTNDDRVSVNGHDDDNVVTGDYQSHNEDE</sequence>
<accession>A0A3M7SQU8</accession>
<feature type="domain" description="CCHC-type" evidence="5">
    <location>
        <begin position="106"/>
        <end position="122"/>
    </location>
</feature>
<dbReference type="AlphaFoldDB" id="A0A3M7SQU8"/>
<dbReference type="SMART" id="SM00343">
    <property type="entry name" value="ZnF_C2HC"/>
    <property type="match status" value="1"/>
</dbReference>
<feature type="domain" description="RRM" evidence="4">
    <location>
        <begin position="20"/>
        <end position="93"/>
    </location>
</feature>
<dbReference type="Gene3D" id="4.10.60.10">
    <property type="entry name" value="Zinc finger, CCHC-type"/>
    <property type="match status" value="1"/>
</dbReference>
<reference evidence="6 7" key="1">
    <citation type="journal article" date="2018" name="Sci. Rep.">
        <title>Genomic signatures of local adaptation to the degree of environmental predictability in rotifers.</title>
        <authorList>
            <person name="Franch-Gras L."/>
            <person name="Hahn C."/>
            <person name="Garcia-Roger E.M."/>
            <person name="Carmona M.J."/>
            <person name="Serra M."/>
            <person name="Gomez A."/>
        </authorList>
    </citation>
    <scope>NUCLEOTIDE SEQUENCE [LARGE SCALE GENOMIC DNA]</scope>
    <source>
        <strain evidence="6">HYR1</strain>
    </source>
</reference>
<proteinExistence type="predicted"/>
<evidence type="ECO:0000256" key="1">
    <source>
        <dbReference type="PROSITE-ProRule" id="PRU00047"/>
    </source>
</evidence>